<evidence type="ECO:0000256" key="6">
    <source>
        <dbReference type="ARBA" id="ARBA00022692"/>
    </source>
</evidence>
<feature type="transmembrane region" description="Helical" evidence="9">
    <location>
        <begin position="46"/>
        <end position="67"/>
    </location>
</feature>
<dbReference type="GO" id="GO:0009401">
    <property type="term" value="P:phosphoenolpyruvate-dependent sugar phosphotransferase system"/>
    <property type="evidence" value="ECO:0007669"/>
    <property type="project" value="UniProtKB-KW"/>
</dbReference>
<keyword evidence="5" id="KW-0598">Phosphotransferase system</keyword>
<sequence length="425" mass="45503">MNFVDIVGGIKDFLTGLGVSLLLPIIITTMGLIFGQKLRTALRAGLTLGAGFIALNLIINLLIGQMVPVVNAMVENTGANLDILDVGWGVAGAIAWGTTAGSLVILVCLATNIAMLALKLTKTLNVDIWNFWNQAFTASVCYIASGSLAWGLVAAAVHTVYELWIADKTAKDVQEFYNLPGISIPHGWAVTSVPIIAGVNWVLDRIPYIKDIHWDESNIREKWGIFGEPLFLGVLLGVGVGLFGGMWREPAKLLTLGITIGTAMILIPKIIGFFMEALTPIAESARIFMQKKFSGRDFYIGLDSAVLIGHPVTVAAGIILIPITLGLALILPGNRVLPFGDLASMFYFVVMVPFMSKGNLFRSIICGAVIMTVVMYTCTFFGSSLTQMATSIGYVIPEGAVEITGLSAGNWVAAVLFWIGKLFGA</sequence>
<feature type="transmembrane region" description="Helical" evidence="9">
    <location>
        <begin position="403"/>
        <end position="423"/>
    </location>
</feature>
<dbReference type="PIRSF" id="PIRSF006304">
    <property type="entry name" value="GatC"/>
    <property type="match status" value="1"/>
</dbReference>
<dbReference type="EMBL" id="QUMS01000003">
    <property type="protein sequence ID" value="REG06969.1"/>
    <property type="molecule type" value="Genomic_DNA"/>
</dbReference>
<protein>
    <submittedName>
        <fullName evidence="11">PTS system IIC component (Gat family)</fullName>
    </submittedName>
</protein>
<accession>A0A347ZVE1</accession>
<evidence type="ECO:0000256" key="5">
    <source>
        <dbReference type="ARBA" id="ARBA00022683"/>
    </source>
</evidence>
<evidence type="ECO:0000256" key="7">
    <source>
        <dbReference type="ARBA" id="ARBA00022989"/>
    </source>
</evidence>
<dbReference type="RefSeq" id="WP_116225451.1">
    <property type="nucleotide sequence ID" value="NZ_AP018437.1"/>
</dbReference>
<evidence type="ECO:0000256" key="3">
    <source>
        <dbReference type="ARBA" id="ARBA00022475"/>
    </source>
</evidence>
<feature type="transmembrane region" description="Helical" evidence="9">
    <location>
        <begin position="363"/>
        <end position="383"/>
    </location>
</feature>
<dbReference type="InterPro" id="IPR004703">
    <property type="entry name" value="PTS_sugar-sp_permease"/>
</dbReference>
<dbReference type="InterPro" id="IPR013853">
    <property type="entry name" value="EIIC-GAT"/>
</dbReference>
<dbReference type="InterPro" id="IPR013014">
    <property type="entry name" value="PTS_EIIC_2"/>
</dbReference>
<organism evidence="11 12">
    <name type="scientific">Pelolinea submarina</name>
    <dbReference type="NCBI Taxonomy" id="913107"/>
    <lineage>
        <taxon>Bacteria</taxon>
        <taxon>Bacillati</taxon>
        <taxon>Chloroflexota</taxon>
        <taxon>Anaerolineae</taxon>
        <taxon>Anaerolineales</taxon>
        <taxon>Anaerolineaceae</taxon>
        <taxon>Pelolinea</taxon>
    </lineage>
</organism>
<dbReference type="Proteomes" id="UP000256388">
    <property type="component" value="Unassembled WGS sequence"/>
</dbReference>
<feature type="transmembrane region" description="Helical" evidence="9">
    <location>
        <begin position="223"/>
        <end position="247"/>
    </location>
</feature>
<evidence type="ECO:0000256" key="1">
    <source>
        <dbReference type="ARBA" id="ARBA00004651"/>
    </source>
</evidence>
<evidence type="ECO:0000313" key="12">
    <source>
        <dbReference type="Proteomes" id="UP000256388"/>
    </source>
</evidence>
<dbReference type="PANTHER" id="PTHR37324:SF2">
    <property type="entry name" value="PTS SYSTEM GALACTITOL-SPECIFIC EIIC COMPONENT"/>
    <property type="match status" value="1"/>
</dbReference>
<feature type="transmembrane region" description="Helical" evidence="9">
    <location>
        <begin position="181"/>
        <end position="203"/>
    </location>
</feature>
<evidence type="ECO:0000256" key="9">
    <source>
        <dbReference type="SAM" id="Phobius"/>
    </source>
</evidence>
<name>A0A347ZVE1_9CHLR</name>
<feature type="transmembrane region" description="Helical" evidence="9">
    <location>
        <begin position="13"/>
        <end position="34"/>
    </location>
</feature>
<feature type="domain" description="PTS EIIC type-2" evidence="10">
    <location>
        <begin position="11"/>
        <end position="425"/>
    </location>
</feature>
<evidence type="ECO:0000259" key="10">
    <source>
        <dbReference type="PROSITE" id="PS51104"/>
    </source>
</evidence>
<evidence type="ECO:0000313" key="11">
    <source>
        <dbReference type="EMBL" id="REG06969.1"/>
    </source>
</evidence>
<keyword evidence="3" id="KW-1003">Cell membrane</keyword>
<dbReference type="AlphaFoldDB" id="A0A347ZVE1"/>
<feature type="transmembrane region" description="Helical" evidence="9">
    <location>
        <begin position="337"/>
        <end position="356"/>
    </location>
</feature>
<keyword evidence="7 9" id="KW-1133">Transmembrane helix</keyword>
<feature type="transmembrane region" description="Helical" evidence="9">
    <location>
        <begin position="298"/>
        <end position="331"/>
    </location>
</feature>
<keyword evidence="12" id="KW-1185">Reference proteome</keyword>
<reference evidence="11 12" key="1">
    <citation type="submission" date="2018-08" db="EMBL/GenBank/DDBJ databases">
        <title>Genomic Encyclopedia of Type Strains, Phase IV (KMG-IV): sequencing the most valuable type-strain genomes for metagenomic binning, comparative biology and taxonomic classification.</title>
        <authorList>
            <person name="Goeker M."/>
        </authorList>
    </citation>
    <scope>NUCLEOTIDE SEQUENCE [LARGE SCALE GENOMIC DNA]</scope>
    <source>
        <strain evidence="11 12">DSM 23923</strain>
    </source>
</reference>
<dbReference type="OrthoDB" id="9787936at2"/>
<keyword evidence="2" id="KW-0813">Transport</keyword>
<dbReference type="PROSITE" id="PS51104">
    <property type="entry name" value="PTS_EIIC_TYPE_2"/>
    <property type="match status" value="1"/>
</dbReference>
<keyword evidence="8 9" id="KW-0472">Membrane</keyword>
<dbReference type="PANTHER" id="PTHR37324">
    <property type="entry name" value="PTS SYSTEM GALACTITOL-SPECIFIC EIIC COMPONENT"/>
    <property type="match status" value="1"/>
</dbReference>
<evidence type="ECO:0000256" key="2">
    <source>
        <dbReference type="ARBA" id="ARBA00022448"/>
    </source>
</evidence>
<gene>
    <name evidence="11" type="ORF">DFR64_2169</name>
</gene>
<feature type="transmembrane region" description="Helical" evidence="9">
    <location>
        <begin position="87"/>
        <end position="118"/>
    </location>
</feature>
<keyword evidence="4" id="KW-0762">Sugar transport</keyword>
<feature type="transmembrane region" description="Helical" evidence="9">
    <location>
        <begin position="139"/>
        <end position="161"/>
    </location>
</feature>
<dbReference type="GO" id="GO:0015577">
    <property type="term" value="F:galactitol transmembrane transporter activity"/>
    <property type="evidence" value="ECO:0007669"/>
    <property type="project" value="InterPro"/>
</dbReference>
<evidence type="ECO:0000256" key="8">
    <source>
        <dbReference type="ARBA" id="ARBA00023136"/>
    </source>
</evidence>
<keyword evidence="6 9" id="KW-0812">Transmembrane</keyword>
<dbReference type="GO" id="GO:0005886">
    <property type="term" value="C:plasma membrane"/>
    <property type="evidence" value="ECO:0007669"/>
    <property type="project" value="UniProtKB-SubCell"/>
</dbReference>
<evidence type="ECO:0000256" key="4">
    <source>
        <dbReference type="ARBA" id="ARBA00022597"/>
    </source>
</evidence>
<comment type="subcellular location">
    <subcellularLocation>
        <location evidence="1">Cell membrane</location>
        <topology evidence="1">Multi-pass membrane protein</topology>
    </subcellularLocation>
</comment>
<comment type="caution">
    <text evidence="11">The sequence shown here is derived from an EMBL/GenBank/DDBJ whole genome shotgun (WGS) entry which is preliminary data.</text>
</comment>
<feature type="transmembrane region" description="Helical" evidence="9">
    <location>
        <begin position="253"/>
        <end position="278"/>
    </location>
</feature>
<dbReference type="Pfam" id="PF03611">
    <property type="entry name" value="EIIC-GAT"/>
    <property type="match status" value="1"/>
</dbReference>
<proteinExistence type="predicted"/>